<evidence type="ECO:0000256" key="1">
    <source>
        <dbReference type="SAM" id="MobiDB-lite"/>
    </source>
</evidence>
<protein>
    <submittedName>
        <fullName evidence="2">Uncharacterized protein</fullName>
    </submittedName>
</protein>
<dbReference type="EMBL" id="MU842986">
    <property type="protein sequence ID" value="KAK2023806.1"/>
    <property type="molecule type" value="Genomic_DNA"/>
</dbReference>
<feature type="region of interest" description="Disordered" evidence="1">
    <location>
        <begin position="109"/>
        <end position="162"/>
    </location>
</feature>
<evidence type="ECO:0000313" key="3">
    <source>
        <dbReference type="Proteomes" id="UP001232148"/>
    </source>
</evidence>
<dbReference type="AlphaFoldDB" id="A0AAD9H7B3"/>
<feature type="compositionally biased region" description="Low complexity" evidence="1">
    <location>
        <begin position="116"/>
        <end position="147"/>
    </location>
</feature>
<accession>A0AAD9H7B3</accession>
<sequence>MAPRNDQWEAQIEGYRKNRRLLVARNVEFDGTRVEFESDVRAKLTKPDSVTFLWPPSSSPQYSDPTRHMGWVMLAFDLRLDLKTAVADLRDYVFRGRLVNIDRASRVAYTSGSRQPATAPVTAAPAATAATAAPPTAAPAATTAPAAAPTPAPAAAPAATDA</sequence>
<reference evidence="2" key="1">
    <citation type="submission" date="2021-06" db="EMBL/GenBank/DDBJ databases">
        <title>Comparative genomics, transcriptomics and evolutionary studies reveal genomic signatures of adaptation to plant cell wall in hemibiotrophic fungi.</title>
        <authorList>
            <consortium name="DOE Joint Genome Institute"/>
            <person name="Baroncelli R."/>
            <person name="Diaz J.F."/>
            <person name="Benocci T."/>
            <person name="Peng M."/>
            <person name="Battaglia E."/>
            <person name="Haridas S."/>
            <person name="Andreopoulos W."/>
            <person name="Labutti K."/>
            <person name="Pangilinan J."/>
            <person name="Floch G.L."/>
            <person name="Makela M.R."/>
            <person name="Henrissat B."/>
            <person name="Grigoriev I.V."/>
            <person name="Crouch J.A."/>
            <person name="De Vries R.P."/>
            <person name="Sukno S.A."/>
            <person name="Thon M.R."/>
        </authorList>
    </citation>
    <scope>NUCLEOTIDE SEQUENCE</scope>
    <source>
        <strain evidence="2">MAFF235873</strain>
    </source>
</reference>
<proteinExistence type="predicted"/>
<name>A0AAD9H7B3_9PEZI</name>
<gene>
    <name evidence="2" type="ORF">LX32DRAFT_697651</name>
</gene>
<evidence type="ECO:0000313" key="2">
    <source>
        <dbReference type="EMBL" id="KAK2023806.1"/>
    </source>
</evidence>
<dbReference type="Proteomes" id="UP001232148">
    <property type="component" value="Unassembled WGS sequence"/>
</dbReference>
<organism evidence="2 3">
    <name type="scientific">Colletotrichum zoysiae</name>
    <dbReference type="NCBI Taxonomy" id="1216348"/>
    <lineage>
        <taxon>Eukaryota</taxon>
        <taxon>Fungi</taxon>
        <taxon>Dikarya</taxon>
        <taxon>Ascomycota</taxon>
        <taxon>Pezizomycotina</taxon>
        <taxon>Sordariomycetes</taxon>
        <taxon>Hypocreomycetidae</taxon>
        <taxon>Glomerellales</taxon>
        <taxon>Glomerellaceae</taxon>
        <taxon>Colletotrichum</taxon>
        <taxon>Colletotrichum graminicola species complex</taxon>
    </lineage>
</organism>
<keyword evidence="3" id="KW-1185">Reference proteome</keyword>
<comment type="caution">
    <text evidence="2">The sequence shown here is derived from an EMBL/GenBank/DDBJ whole genome shotgun (WGS) entry which is preliminary data.</text>
</comment>